<dbReference type="Gene3D" id="3.40.50.1000">
    <property type="entry name" value="HAD superfamily/HAD-like"/>
    <property type="match status" value="1"/>
</dbReference>
<protein>
    <recommendedName>
        <fullName evidence="3">Phosphoserine phosphatase</fullName>
    </recommendedName>
</protein>
<dbReference type="Pfam" id="PF12710">
    <property type="entry name" value="HAD"/>
    <property type="match status" value="1"/>
</dbReference>
<dbReference type="AlphaFoldDB" id="A0A510KFJ6"/>
<dbReference type="NCBIfam" id="TIGR01488">
    <property type="entry name" value="HAD-SF-IB"/>
    <property type="match status" value="1"/>
</dbReference>
<sequence length="191" mass="22917">MNVYDFDKTIYDGDSTLDFYIFSIKRNLLLLRYFPKQFSGIILYHLKIINKERCKEFFFSFLNGIKNIDDEIKKFWERNEKKIKNWYLNQKNEKDVVISASPEWLLKSITNKLEINLIATKVDKRTGKFNSLNCYGNEKVKRFKEKFPNGEIENFYSDHHSDTPMFLISKNAWIVKGEKIEKWTDGKEQIK</sequence>
<organism evidence="1 2">
    <name type="scientific">Leptotrichia wadei</name>
    <dbReference type="NCBI Taxonomy" id="157687"/>
    <lineage>
        <taxon>Bacteria</taxon>
        <taxon>Fusobacteriati</taxon>
        <taxon>Fusobacteriota</taxon>
        <taxon>Fusobacteriia</taxon>
        <taxon>Fusobacteriales</taxon>
        <taxon>Leptotrichiaceae</taxon>
        <taxon>Leptotrichia</taxon>
    </lineage>
</organism>
<evidence type="ECO:0008006" key="3">
    <source>
        <dbReference type="Google" id="ProtNLM"/>
    </source>
</evidence>
<gene>
    <name evidence="1" type="ORF">JMUB3934_0155</name>
</gene>
<dbReference type="RefSeq" id="WP_146963401.1">
    <property type="nucleotide sequence ID" value="NZ_AP019835.1"/>
</dbReference>
<reference evidence="1 2" key="1">
    <citation type="submission" date="2019-07" db="EMBL/GenBank/DDBJ databases">
        <title>Complete Genome Sequence of Leptotrichia wadei Strain JMUB3934.</title>
        <authorList>
            <person name="Watanabe S."/>
            <person name="Cui L."/>
        </authorList>
    </citation>
    <scope>NUCLEOTIDE SEQUENCE [LARGE SCALE GENOMIC DNA]</scope>
    <source>
        <strain evidence="1 2">JMUB3934</strain>
    </source>
</reference>
<evidence type="ECO:0000313" key="2">
    <source>
        <dbReference type="Proteomes" id="UP000321501"/>
    </source>
</evidence>
<dbReference type="Gene3D" id="1.20.1440.100">
    <property type="entry name" value="SG protein - dephosphorylation function"/>
    <property type="match status" value="1"/>
</dbReference>
<proteinExistence type="predicted"/>
<name>A0A510KFJ6_9FUSO</name>
<dbReference type="EMBL" id="AP019835">
    <property type="protein sequence ID" value="BBM48885.1"/>
    <property type="molecule type" value="Genomic_DNA"/>
</dbReference>
<accession>A0A510KFJ6</accession>
<dbReference type="Proteomes" id="UP000321501">
    <property type="component" value="Chromosome"/>
</dbReference>
<evidence type="ECO:0000313" key="1">
    <source>
        <dbReference type="EMBL" id="BBM48885.1"/>
    </source>
</evidence>
<dbReference type="InterPro" id="IPR023214">
    <property type="entry name" value="HAD_sf"/>
</dbReference>